<dbReference type="KEGG" id="echu:RQP59_16905"/>
<dbReference type="EMBL" id="CP135253">
    <property type="protein sequence ID" value="WNS36755.1"/>
    <property type="molecule type" value="Genomic_DNA"/>
</dbReference>
<feature type="signal peptide" evidence="1">
    <location>
        <begin position="1"/>
        <end position="21"/>
    </location>
</feature>
<keyword evidence="1" id="KW-0732">Signal</keyword>
<evidence type="ECO:0000256" key="1">
    <source>
        <dbReference type="SAM" id="SignalP"/>
    </source>
</evidence>
<proteinExistence type="predicted"/>
<sequence>MKVLVAILSVFTLSLSFLSHASETVGCFSAGKTNVKFFQMTQDGLDIGYVKYEHAKSAIPLFFVKTEEEQDSADRPSSFTTDWNEMLNGKVNGYYTVMSQGARFYQFDYKSLKGKVTEFSENIGAYNDDRSDCVWK</sequence>
<evidence type="ECO:0000313" key="3">
    <source>
        <dbReference type="EMBL" id="WNS36755.1"/>
    </source>
</evidence>
<dbReference type="RefSeq" id="WP_265194674.1">
    <property type="nucleotide sequence ID" value="NZ_CP135253.1"/>
</dbReference>
<evidence type="ECO:0000313" key="2">
    <source>
        <dbReference type="EMBL" id="MFB4721757.1"/>
    </source>
</evidence>
<keyword evidence="4" id="KW-1185">Reference proteome</keyword>
<reference evidence="2 4" key="2">
    <citation type="submission" date="2024-09" db="EMBL/GenBank/DDBJ databases">
        <title>Molecular characterization of Carbapenemase-producing Enterobacter cloacae Complex from Infections in Argentina.</title>
        <authorList>
            <person name="De Mendieta J.M."/>
            <person name="Gomez S."/>
        </authorList>
    </citation>
    <scope>NUCLEOTIDE SEQUENCE [LARGE SCALE GENOMIC DNA]</scope>
    <source>
        <strain evidence="2 4">M23267</strain>
    </source>
</reference>
<feature type="chain" id="PRO_5041664515" evidence="1">
    <location>
        <begin position="22"/>
        <end position="136"/>
    </location>
</feature>
<protein>
    <submittedName>
        <fullName evidence="3">Uncharacterized protein</fullName>
    </submittedName>
</protein>
<dbReference type="EMBL" id="JBHGSI010000012">
    <property type="protein sequence ID" value="MFB4721757.1"/>
    <property type="molecule type" value="Genomic_DNA"/>
</dbReference>
<evidence type="ECO:0000313" key="4">
    <source>
        <dbReference type="Proteomes" id="UP001577381"/>
    </source>
</evidence>
<name>A0AA96RQA6_9ENTR</name>
<accession>A0AA96RQA6</accession>
<gene>
    <name evidence="2" type="ORF">ACE3KR_23020</name>
    <name evidence="3" type="ORF">RQP59_16905</name>
</gene>
<dbReference type="AlphaFoldDB" id="A0AA96RQA6"/>
<reference evidence="3" key="1">
    <citation type="submission" date="2023-09" db="EMBL/GenBank/DDBJ databases">
        <title>Coexistence of blaNDM-1 and blaKPC-2 in Enterobacter chuandaensis.</title>
        <authorList>
            <person name="Chen R."/>
        </authorList>
    </citation>
    <scope>NUCLEOTIDE SEQUENCE</scope>
    <source>
        <strain evidence="3">FAHZZU5885</strain>
    </source>
</reference>
<organism evidence="3">
    <name type="scientific">Enterobacter chuandaensis</name>
    <dbReference type="NCBI Taxonomy" id="2497875"/>
    <lineage>
        <taxon>Bacteria</taxon>
        <taxon>Pseudomonadati</taxon>
        <taxon>Pseudomonadota</taxon>
        <taxon>Gammaproteobacteria</taxon>
        <taxon>Enterobacterales</taxon>
        <taxon>Enterobacteriaceae</taxon>
        <taxon>Enterobacter</taxon>
        <taxon>Enterobacter cloacae complex</taxon>
    </lineage>
</organism>
<dbReference type="Proteomes" id="UP001577381">
    <property type="component" value="Unassembled WGS sequence"/>
</dbReference>